<dbReference type="RefSeq" id="WP_090118609.1">
    <property type="nucleotide sequence ID" value="NZ_FNNJ01000001.1"/>
</dbReference>
<evidence type="ECO:0000256" key="2">
    <source>
        <dbReference type="ARBA" id="ARBA00023125"/>
    </source>
</evidence>
<feature type="domain" description="HTH araC/xylS-type" evidence="4">
    <location>
        <begin position="184"/>
        <end position="284"/>
    </location>
</feature>
<dbReference type="SUPFAM" id="SSF51215">
    <property type="entry name" value="Regulatory protein AraC"/>
    <property type="match status" value="1"/>
</dbReference>
<dbReference type="InterPro" id="IPR018060">
    <property type="entry name" value="HTH_AraC"/>
</dbReference>
<protein>
    <submittedName>
        <fullName evidence="5">Transcriptional regulator, AraC family</fullName>
    </submittedName>
</protein>
<organism evidence="5 6">
    <name type="scientific">Lutibacter oricola</name>
    <dbReference type="NCBI Taxonomy" id="762486"/>
    <lineage>
        <taxon>Bacteria</taxon>
        <taxon>Pseudomonadati</taxon>
        <taxon>Bacteroidota</taxon>
        <taxon>Flavobacteriia</taxon>
        <taxon>Flavobacteriales</taxon>
        <taxon>Flavobacteriaceae</taxon>
        <taxon>Lutibacter</taxon>
    </lineage>
</organism>
<dbReference type="SMART" id="SM00342">
    <property type="entry name" value="HTH_ARAC"/>
    <property type="match status" value="1"/>
</dbReference>
<dbReference type="Gene3D" id="1.10.10.60">
    <property type="entry name" value="Homeodomain-like"/>
    <property type="match status" value="2"/>
</dbReference>
<sequence length="286" mass="33186">MARTIIENIVILRYEKMTAFEFCQYTSIRFFEILHFEEGEGTIKVNGNEINYRPNCLFIFVPDDIYIVEAKTPTTTTAIKFLKSFFNGSSKNNSNLPVNNWFRNIEGILCNENHQLRALEFQSDVDKISLASLIGIVQKEYSNKQSNNLLIIENTLSIILQIIARNMRVIVSEKETASKSSKIQEIINYIHQNIYQPELLTNKAIAEKFFISENYLNQYFKKNIDMSIKKYKLNYKLKLVENRLKYTDLHFSEIASEFGFTDSSHLNKTFLAYKGLTLGSFKANLA</sequence>
<dbReference type="AlphaFoldDB" id="A0A1H2QWL0"/>
<name>A0A1H2QWL0_9FLAO</name>
<dbReference type="Pfam" id="PF02311">
    <property type="entry name" value="AraC_binding"/>
    <property type="match status" value="1"/>
</dbReference>
<dbReference type="GO" id="GO:0043565">
    <property type="term" value="F:sequence-specific DNA binding"/>
    <property type="evidence" value="ECO:0007669"/>
    <property type="project" value="InterPro"/>
</dbReference>
<evidence type="ECO:0000313" key="5">
    <source>
        <dbReference type="EMBL" id="SDW11566.1"/>
    </source>
</evidence>
<dbReference type="Proteomes" id="UP000199595">
    <property type="component" value="Unassembled WGS sequence"/>
</dbReference>
<dbReference type="InterPro" id="IPR018062">
    <property type="entry name" value="HTH_AraC-typ_CS"/>
</dbReference>
<evidence type="ECO:0000256" key="3">
    <source>
        <dbReference type="ARBA" id="ARBA00023163"/>
    </source>
</evidence>
<proteinExistence type="predicted"/>
<dbReference type="SUPFAM" id="SSF46689">
    <property type="entry name" value="Homeodomain-like"/>
    <property type="match status" value="1"/>
</dbReference>
<dbReference type="InterPro" id="IPR003313">
    <property type="entry name" value="AraC-bd"/>
</dbReference>
<dbReference type="Pfam" id="PF12833">
    <property type="entry name" value="HTH_18"/>
    <property type="match status" value="1"/>
</dbReference>
<keyword evidence="3" id="KW-0804">Transcription</keyword>
<reference evidence="5 6" key="1">
    <citation type="submission" date="2016-10" db="EMBL/GenBank/DDBJ databases">
        <authorList>
            <person name="de Groot N.N."/>
        </authorList>
    </citation>
    <scope>NUCLEOTIDE SEQUENCE [LARGE SCALE GENOMIC DNA]</scope>
    <source>
        <strain evidence="5 6">DSM 24956</strain>
    </source>
</reference>
<evidence type="ECO:0000313" key="6">
    <source>
        <dbReference type="Proteomes" id="UP000199595"/>
    </source>
</evidence>
<gene>
    <name evidence="5" type="ORF">SAMN05444411_10196</name>
</gene>
<dbReference type="PANTHER" id="PTHR43280:SF2">
    <property type="entry name" value="HTH-TYPE TRANSCRIPTIONAL REGULATOR EXSA"/>
    <property type="match status" value="1"/>
</dbReference>
<dbReference type="STRING" id="762486.SAMN05444411_10196"/>
<dbReference type="InterPro" id="IPR009057">
    <property type="entry name" value="Homeodomain-like_sf"/>
</dbReference>
<keyword evidence="1" id="KW-0805">Transcription regulation</keyword>
<keyword evidence="6" id="KW-1185">Reference proteome</keyword>
<dbReference type="PROSITE" id="PS01124">
    <property type="entry name" value="HTH_ARAC_FAMILY_2"/>
    <property type="match status" value="1"/>
</dbReference>
<dbReference type="InterPro" id="IPR037923">
    <property type="entry name" value="HTH-like"/>
</dbReference>
<dbReference type="OrthoDB" id="636258at2"/>
<accession>A0A1H2QWL0</accession>
<dbReference type="PANTHER" id="PTHR43280">
    <property type="entry name" value="ARAC-FAMILY TRANSCRIPTIONAL REGULATOR"/>
    <property type="match status" value="1"/>
</dbReference>
<evidence type="ECO:0000256" key="1">
    <source>
        <dbReference type="ARBA" id="ARBA00023015"/>
    </source>
</evidence>
<dbReference type="EMBL" id="FNNJ01000001">
    <property type="protein sequence ID" value="SDW11566.1"/>
    <property type="molecule type" value="Genomic_DNA"/>
</dbReference>
<keyword evidence="2" id="KW-0238">DNA-binding</keyword>
<dbReference type="PROSITE" id="PS00041">
    <property type="entry name" value="HTH_ARAC_FAMILY_1"/>
    <property type="match status" value="1"/>
</dbReference>
<dbReference type="GO" id="GO:0003700">
    <property type="term" value="F:DNA-binding transcription factor activity"/>
    <property type="evidence" value="ECO:0007669"/>
    <property type="project" value="InterPro"/>
</dbReference>
<evidence type="ECO:0000259" key="4">
    <source>
        <dbReference type="PROSITE" id="PS01124"/>
    </source>
</evidence>